<evidence type="ECO:0000256" key="1">
    <source>
        <dbReference type="SAM" id="MobiDB-lite"/>
    </source>
</evidence>
<dbReference type="EMBL" id="JAHRIQ010053097">
    <property type="protein sequence ID" value="MEQ2238662.1"/>
    <property type="molecule type" value="Genomic_DNA"/>
</dbReference>
<dbReference type="Proteomes" id="UP001482620">
    <property type="component" value="Unassembled WGS sequence"/>
</dbReference>
<reference evidence="2 3" key="1">
    <citation type="submission" date="2021-06" db="EMBL/GenBank/DDBJ databases">
        <authorList>
            <person name="Palmer J.M."/>
        </authorList>
    </citation>
    <scope>NUCLEOTIDE SEQUENCE [LARGE SCALE GENOMIC DNA]</scope>
    <source>
        <strain evidence="3">if_2019</strain>
        <tissue evidence="2">Muscle</tissue>
    </source>
</reference>
<keyword evidence="3" id="KW-1185">Reference proteome</keyword>
<proteinExistence type="predicted"/>
<gene>
    <name evidence="2" type="ORF">ILYODFUR_035450</name>
</gene>
<sequence length="101" mass="10716">MVGPPGSKNINDLFMKQLQRDGTEQSSPSVSRSSDGGWKPGAAGNGPGKAGFCPQVLVKHSRTTAGPVWMGKLTFSLHTHRTSDSHTAEQHLSENTPTAEC</sequence>
<organism evidence="2 3">
    <name type="scientific">Ilyodon furcidens</name>
    <name type="common">goldbreast splitfin</name>
    <dbReference type="NCBI Taxonomy" id="33524"/>
    <lineage>
        <taxon>Eukaryota</taxon>
        <taxon>Metazoa</taxon>
        <taxon>Chordata</taxon>
        <taxon>Craniata</taxon>
        <taxon>Vertebrata</taxon>
        <taxon>Euteleostomi</taxon>
        <taxon>Actinopterygii</taxon>
        <taxon>Neopterygii</taxon>
        <taxon>Teleostei</taxon>
        <taxon>Neoteleostei</taxon>
        <taxon>Acanthomorphata</taxon>
        <taxon>Ovalentaria</taxon>
        <taxon>Atherinomorphae</taxon>
        <taxon>Cyprinodontiformes</taxon>
        <taxon>Goodeidae</taxon>
        <taxon>Ilyodon</taxon>
    </lineage>
</organism>
<name>A0ABV0U265_9TELE</name>
<evidence type="ECO:0000313" key="3">
    <source>
        <dbReference type="Proteomes" id="UP001482620"/>
    </source>
</evidence>
<feature type="region of interest" description="Disordered" evidence="1">
    <location>
        <begin position="80"/>
        <end position="101"/>
    </location>
</feature>
<protein>
    <submittedName>
        <fullName evidence="2">Uncharacterized protein</fullName>
    </submittedName>
</protein>
<feature type="compositionally biased region" description="Low complexity" evidence="1">
    <location>
        <begin position="26"/>
        <end position="42"/>
    </location>
</feature>
<comment type="caution">
    <text evidence="2">The sequence shown here is derived from an EMBL/GenBank/DDBJ whole genome shotgun (WGS) entry which is preliminary data.</text>
</comment>
<feature type="compositionally biased region" description="Basic and acidic residues" evidence="1">
    <location>
        <begin position="81"/>
        <end position="92"/>
    </location>
</feature>
<feature type="region of interest" description="Disordered" evidence="1">
    <location>
        <begin position="1"/>
        <end position="51"/>
    </location>
</feature>
<accession>A0ABV0U265</accession>
<evidence type="ECO:0000313" key="2">
    <source>
        <dbReference type="EMBL" id="MEQ2238662.1"/>
    </source>
</evidence>